<dbReference type="InterPro" id="IPR029052">
    <property type="entry name" value="Metallo-depent_PP-like"/>
</dbReference>
<dbReference type="GeneID" id="89943849"/>
<dbReference type="EMBL" id="JASEJX010000013">
    <property type="protein sequence ID" value="KAK4516822.1"/>
    <property type="molecule type" value="Genomic_DNA"/>
</dbReference>
<evidence type="ECO:0000313" key="1">
    <source>
        <dbReference type="EMBL" id="KAK4516822.1"/>
    </source>
</evidence>
<dbReference type="RefSeq" id="XP_064683488.1">
    <property type="nucleotide sequence ID" value="XM_064819568.1"/>
</dbReference>
<dbReference type="InterPro" id="IPR043360">
    <property type="entry name" value="PP2B"/>
</dbReference>
<name>A0AAN7DGZ0_9FUNG</name>
<sequence>MNGTLILIKDEVEQRRIVIRNKILAIGKISRVYSVLRENSERITELKSLSPSGKLPLGTLALGAEGIKSAITSFEEAKRADLENERLPPSGEEVDQLYQKETNEKIRHAVEEEDGQLNHIANVIVSDI</sequence>
<dbReference type="GO" id="GO:0033192">
    <property type="term" value="F:calmodulin-dependent protein phosphatase activity"/>
    <property type="evidence" value="ECO:0007669"/>
    <property type="project" value="InterPro"/>
</dbReference>
<dbReference type="AlphaFoldDB" id="A0AAN7DGZ0"/>
<organism evidence="1 2">
    <name type="scientific">Mucor velutinosus</name>
    <dbReference type="NCBI Taxonomy" id="708070"/>
    <lineage>
        <taxon>Eukaryota</taxon>
        <taxon>Fungi</taxon>
        <taxon>Fungi incertae sedis</taxon>
        <taxon>Mucoromycota</taxon>
        <taxon>Mucoromycotina</taxon>
        <taxon>Mucoromycetes</taxon>
        <taxon>Mucorales</taxon>
        <taxon>Mucorineae</taxon>
        <taxon>Mucoraceae</taxon>
        <taxon>Mucor</taxon>
    </lineage>
</organism>
<dbReference type="SUPFAM" id="SSF56300">
    <property type="entry name" value="Metallo-dependent phosphatases"/>
    <property type="match status" value="1"/>
</dbReference>
<proteinExistence type="predicted"/>
<accession>A0AAN7DGZ0</accession>
<evidence type="ECO:0000313" key="2">
    <source>
        <dbReference type="Proteomes" id="UP001304243"/>
    </source>
</evidence>
<protein>
    <submittedName>
        <fullName evidence="1">Mitochondrial distribution and morphology protein 31, mitochondrial</fullName>
    </submittedName>
</protein>
<dbReference type="Proteomes" id="UP001304243">
    <property type="component" value="Unassembled WGS sequence"/>
</dbReference>
<dbReference type="GO" id="GO:0097720">
    <property type="term" value="P:calcineurin-mediated signaling"/>
    <property type="evidence" value="ECO:0007669"/>
    <property type="project" value="InterPro"/>
</dbReference>
<comment type="caution">
    <text evidence="1">The sequence shown here is derived from an EMBL/GenBank/DDBJ whole genome shotgun (WGS) entry which is preliminary data.</text>
</comment>
<dbReference type="PANTHER" id="PTHR45673">
    <property type="entry name" value="SERINE/THREONINE-PROTEIN PHOSPHATASE 2B CATALYTIC SUBUNIT 1-RELATED"/>
    <property type="match status" value="1"/>
</dbReference>
<gene>
    <name evidence="1" type="primary">MDM31_1</name>
    <name evidence="1" type="ORF">ATC70_000147</name>
</gene>
<keyword evidence="2" id="KW-1185">Reference proteome</keyword>
<reference evidence="1 2" key="1">
    <citation type="submission" date="2022-11" db="EMBL/GenBank/DDBJ databases">
        <title>Mucor velutinosus strain NIH1002 WGS.</title>
        <authorList>
            <person name="Subramanian P."/>
            <person name="Mullikin J.C."/>
            <person name="Segre J.A."/>
            <person name="Zelazny A.M."/>
        </authorList>
    </citation>
    <scope>NUCLEOTIDE SEQUENCE [LARGE SCALE GENOMIC DNA]</scope>
    <source>
        <strain evidence="1 2">NIH1002</strain>
    </source>
</reference>